<dbReference type="PANTHER" id="PTHR11986:SF79">
    <property type="entry name" value="ACETYLORNITHINE AMINOTRANSFERASE, MITOCHONDRIAL"/>
    <property type="match status" value="1"/>
</dbReference>
<evidence type="ECO:0000313" key="7">
    <source>
        <dbReference type="Proteomes" id="UP001500954"/>
    </source>
</evidence>
<keyword evidence="7" id="KW-1185">Reference proteome</keyword>
<dbReference type="InterPro" id="IPR015422">
    <property type="entry name" value="PyrdxlP-dep_Trfase_small"/>
</dbReference>
<dbReference type="PROSITE" id="PS00600">
    <property type="entry name" value="AA_TRANSFER_CLASS_3"/>
    <property type="match status" value="1"/>
</dbReference>
<dbReference type="PIRSF" id="PIRSF000521">
    <property type="entry name" value="Transaminase_4ab_Lys_Orn"/>
    <property type="match status" value="1"/>
</dbReference>
<dbReference type="Gene3D" id="3.90.1150.10">
    <property type="entry name" value="Aspartate Aminotransferase, domain 1"/>
    <property type="match status" value="1"/>
</dbReference>
<dbReference type="CDD" id="cd00610">
    <property type="entry name" value="OAT_like"/>
    <property type="match status" value="1"/>
</dbReference>
<sequence length="396" mass="43336">MTSDFFKYQAQTSPHPLSLEISHAEGSYIYDTNNKAYLDFVAGVSACTLGHKHPKVNASIKEQLDKYLHVMVYGEYIQKTAVQLTKLLAKNLPAPLEKTYLTNSGTEAIEGALKLAKRATGRSEVIAAHKAYHGNTMGSMSVMGFEERKQAFRPLIPNTRFIAFNDTNDLKHITSQTACVILETIQGGAGFIVPENDYLEKVKEQCTKVGALLILDEIQPGIGRTGKLFGFEHYNCIPDILVSGKGLGGGLPIGAFTASSKLMDLLQDRPKLGHITTFGGHPLIAAAAHATLQEVLTSNLMQKAQEKEALIRKLLIHPLIKEIRGKGLMLALIMPSSTIVNDLILNAQNKGLILFWLLFEPKAVRITPPLTVSNDEIIKGCGIIIAILNTINQKQQ</sequence>
<protein>
    <submittedName>
        <fullName evidence="6">Aspartate aminotransferase family protein</fullName>
    </submittedName>
</protein>
<dbReference type="InterPro" id="IPR005814">
    <property type="entry name" value="Aminotrans_3"/>
</dbReference>
<dbReference type="InterPro" id="IPR015421">
    <property type="entry name" value="PyrdxlP-dep_Trfase_major"/>
</dbReference>
<gene>
    <name evidence="6" type="ORF">GCM10022395_17590</name>
</gene>
<evidence type="ECO:0000256" key="5">
    <source>
        <dbReference type="RuleBase" id="RU003560"/>
    </source>
</evidence>
<evidence type="ECO:0000256" key="3">
    <source>
        <dbReference type="ARBA" id="ARBA00022679"/>
    </source>
</evidence>
<dbReference type="SUPFAM" id="SSF53383">
    <property type="entry name" value="PLP-dependent transferases"/>
    <property type="match status" value="1"/>
</dbReference>
<evidence type="ECO:0000256" key="2">
    <source>
        <dbReference type="ARBA" id="ARBA00022576"/>
    </source>
</evidence>
<comment type="cofactor">
    <cofactor evidence="1">
        <name>pyridoxal 5'-phosphate</name>
        <dbReference type="ChEBI" id="CHEBI:597326"/>
    </cofactor>
</comment>
<keyword evidence="3" id="KW-0808">Transferase</keyword>
<dbReference type="Gene3D" id="3.40.640.10">
    <property type="entry name" value="Type I PLP-dependent aspartate aminotransferase-like (Major domain)"/>
    <property type="match status" value="1"/>
</dbReference>
<proteinExistence type="inferred from homology"/>
<dbReference type="InterPro" id="IPR049704">
    <property type="entry name" value="Aminotrans_3_PPA_site"/>
</dbReference>
<dbReference type="InterPro" id="IPR050103">
    <property type="entry name" value="Class-III_PLP-dep_AT"/>
</dbReference>
<name>A0ABP6XIT3_9FLAO</name>
<evidence type="ECO:0000256" key="4">
    <source>
        <dbReference type="ARBA" id="ARBA00022898"/>
    </source>
</evidence>
<dbReference type="GO" id="GO:0008483">
    <property type="term" value="F:transaminase activity"/>
    <property type="evidence" value="ECO:0007669"/>
    <property type="project" value="UniProtKB-KW"/>
</dbReference>
<keyword evidence="4 5" id="KW-0663">Pyridoxal phosphate</keyword>
<dbReference type="Proteomes" id="UP001500954">
    <property type="component" value="Unassembled WGS sequence"/>
</dbReference>
<evidence type="ECO:0000313" key="6">
    <source>
        <dbReference type="EMBL" id="GAA3567973.1"/>
    </source>
</evidence>
<accession>A0ABP6XIT3</accession>
<dbReference type="Pfam" id="PF00202">
    <property type="entry name" value="Aminotran_3"/>
    <property type="match status" value="1"/>
</dbReference>
<evidence type="ECO:0000256" key="1">
    <source>
        <dbReference type="ARBA" id="ARBA00001933"/>
    </source>
</evidence>
<organism evidence="6 7">
    <name type="scientific">Snuella lapsa</name>
    <dbReference type="NCBI Taxonomy" id="870481"/>
    <lineage>
        <taxon>Bacteria</taxon>
        <taxon>Pseudomonadati</taxon>
        <taxon>Bacteroidota</taxon>
        <taxon>Flavobacteriia</taxon>
        <taxon>Flavobacteriales</taxon>
        <taxon>Flavobacteriaceae</taxon>
        <taxon>Snuella</taxon>
    </lineage>
</organism>
<dbReference type="InterPro" id="IPR015424">
    <property type="entry name" value="PyrdxlP-dep_Trfase"/>
</dbReference>
<dbReference type="PANTHER" id="PTHR11986">
    <property type="entry name" value="AMINOTRANSFERASE CLASS III"/>
    <property type="match status" value="1"/>
</dbReference>
<dbReference type="EMBL" id="BAABCY010000040">
    <property type="protein sequence ID" value="GAA3567973.1"/>
    <property type="molecule type" value="Genomic_DNA"/>
</dbReference>
<keyword evidence="2 6" id="KW-0032">Aminotransferase</keyword>
<comment type="similarity">
    <text evidence="5">Belongs to the class-III pyridoxal-phosphate-dependent aminotransferase family.</text>
</comment>
<dbReference type="RefSeq" id="WP_345005572.1">
    <property type="nucleotide sequence ID" value="NZ_BAABCY010000040.1"/>
</dbReference>
<comment type="caution">
    <text evidence="6">The sequence shown here is derived from an EMBL/GenBank/DDBJ whole genome shotgun (WGS) entry which is preliminary data.</text>
</comment>
<reference evidence="7" key="1">
    <citation type="journal article" date="2019" name="Int. J. Syst. Evol. Microbiol.">
        <title>The Global Catalogue of Microorganisms (GCM) 10K type strain sequencing project: providing services to taxonomists for standard genome sequencing and annotation.</title>
        <authorList>
            <consortium name="The Broad Institute Genomics Platform"/>
            <consortium name="The Broad Institute Genome Sequencing Center for Infectious Disease"/>
            <person name="Wu L."/>
            <person name="Ma J."/>
        </authorList>
    </citation>
    <scope>NUCLEOTIDE SEQUENCE [LARGE SCALE GENOMIC DNA]</scope>
    <source>
        <strain evidence="7">JCM 17111</strain>
    </source>
</reference>